<proteinExistence type="predicted"/>
<dbReference type="InterPro" id="IPR049551">
    <property type="entry name" value="PKS_DH_C"/>
</dbReference>
<dbReference type="PANTHER" id="PTHR43775">
    <property type="entry name" value="FATTY ACID SYNTHASE"/>
    <property type="match status" value="1"/>
</dbReference>
<dbReference type="RefSeq" id="WP_126551766.1">
    <property type="nucleotide sequence ID" value="NZ_BIFS01000001.1"/>
</dbReference>
<dbReference type="Pfam" id="PF00550">
    <property type="entry name" value="PP-binding"/>
    <property type="match status" value="1"/>
</dbReference>
<evidence type="ECO:0000313" key="6">
    <source>
        <dbReference type="EMBL" id="GCE20004.1"/>
    </source>
</evidence>
<evidence type="ECO:0000256" key="2">
    <source>
        <dbReference type="ARBA" id="ARBA00022553"/>
    </source>
</evidence>
<feature type="domain" description="Carrier" evidence="4">
    <location>
        <begin position="1127"/>
        <end position="1201"/>
    </location>
</feature>
<dbReference type="Gene3D" id="3.20.20.30">
    <property type="entry name" value="Luciferase-like domain"/>
    <property type="match status" value="1"/>
</dbReference>
<feature type="domain" description="PKS/mFAS DH" evidence="5">
    <location>
        <begin position="242"/>
        <end position="567"/>
    </location>
</feature>
<dbReference type="GO" id="GO:0031177">
    <property type="term" value="F:phosphopantetheine binding"/>
    <property type="evidence" value="ECO:0007669"/>
    <property type="project" value="InterPro"/>
</dbReference>
<dbReference type="Pfam" id="PF08659">
    <property type="entry name" value="KR"/>
    <property type="match status" value="1"/>
</dbReference>
<dbReference type="GO" id="GO:0006633">
    <property type="term" value="P:fatty acid biosynthetic process"/>
    <property type="evidence" value="ECO:0007669"/>
    <property type="project" value="TreeGrafter"/>
</dbReference>
<dbReference type="EMBL" id="BIFS01000001">
    <property type="protein sequence ID" value="GCE20004.1"/>
    <property type="molecule type" value="Genomic_DNA"/>
</dbReference>
<gene>
    <name evidence="6" type="ORF">KDK_38040</name>
</gene>
<dbReference type="InterPro" id="IPR036291">
    <property type="entry name" value="NAD(P)-bd_dom_sf"/>
</dbReference>
<dbReference type="Pfam" id="PF00296">
    <property type="entry name" value="Bac_luciferase"/>
    <property type="match status" value="1"/>
</dbReference>
<dbReference type="Gene3D" id="1.10.1200.10">
    <property type="entry name" value="ACP-like"/>
    <property type="match status" value="1"/>
</dbReference>
<keyword evidence="2" id="KW-0597">Phosphoprotein</keyword>
<evidence type="ECO:0000259" key="5">
    <source>
        <dbReference type="PROSITE" id="PS52019"/>
    </source>
</evidence>
<dbReference type="SMART" id="SM00822">
    <property type="entry name" value="PKS_KR"/>
    <property type="match status" value="1"/>
</dbReference>
<evidence type="ECO:0000259" key="4">
    <source>
        <dbReference type="PROSITE" id="PS50075"/>
    </source>
</evidence>
<dbReference type="InterPro" id="IPR036661">
    <property type="entry name" value="Luciferase-like_sf"/>
</dbReference>
<evidence type="ECO:0000256" key="1">
    <source>
        <dbReference type="ARBA" id="ARBA00022450"/>
    </source>
</evidence>
<feature type="region of interest" description="C-terminal hotdog fold" evidence="3">
    <location>
        <begin position="418"/>
        <end position="567"/>
    </location>
</feature>
<dbReference type="Gene3D" id="3.10.129.110">
    <property type="entry name" value="Polyketide synthase dehydratase"/>
    <property type="match status" value="1"/>
</dbReference>
<dbReference type="SUPFAM" id="SSF47336">
    <property type="entry name" value="ACP-like"/>
    <property type="match status" value="1"/>
</dbReference>
<dbReference type="Gene3D" id="3.40.50.720">
    <property type="entry name" value="NAD(P)-binding Rossmann-like Domain"/>
    <property type="match status" value="1"/>
</dbReference>
<protein>
    <submittedName>
        <fullName evidence="6">Uncharacterized protein</fullName>
    </submittedName>
</protein>
<dbReference type="PANTHER" id="PTHR43775:SF37">
    <property type="entry name" value="SI:DKEY-61P9.11"/>
    <property type="match status" value="1"/>
</dbReference>
<dbReference type="PROSITE" id="PS50075">
    <property type="entry name" value="CARRIER"/>
    <property type="match status" value="1"/>
</dbReference>
<dbReference type="SMART" id="SM00823">
    <property type="entry name" value="PKS_PP"/>
    <property type="match status" value="1"/>
</dbReference>
<dbReference type="InterPro" id="IPR049900">
    <property type="entry name" value="PKS_mFAS_DH"/>
</dbReference>
<dbReference type="GO" id="GO:0004312">
    <property type="term" value="F:fatty acid synthase activity"/>
    <property type="evidence" value="ECO:0007669"/>
    <property type="project" value="TreeGrafter"/>
</dbReference>
<reference evidence="7" key="1">
    <citation type="submission" date="2018-12" db="EMBL/GenBank/DDBJ databases">
        <title>Tengunoibacter tsumagoiensis gen. nov., sp. nov., Dictyobacter kobayashii sp. nov., D. alpinus sp. nov., and D. joshuensis sp. nov. and description of Dictyobacteraceae fam. nov. within the order Ktedonobacterales isolated from Tengu-no-mugimeshi.</title>
        <authorList>
            <person name="Wang C.M."/>
            <person name="Zheng Y."/>
            <person name="Sakai Y."/>
            <person name="Toyoda A."/>
            <person name="Minakuchi Y."/>
            <person name="Abe K."/>
            <person name="Yokota A."/>
            <person name="Yabe S."/>
        </authorList>
    </citation>
    <scope>NUCLEOTIDE SEQUENCE [LARGE SCALE GENOMIC DNA]</scope>
    <source>
        <strain evidence="7">Uno11</strain>
    </source>
</reference>
<dbReference type="Pfam" id="PF21394">
    <property type="entry name" value="Beta-ketacyl_N"/>
    <property type="match status" value="1"/>
</dbReference>
<comment type="caution">
    <text evidence="6">The sequence shown here is derived from an EMBL/GenBank/DDBJ whole genome shotgun (WGS) entry which is preliminary data.</text>
</comment>
<name>A0A402ALV9_9CHLR</name>
<dbReference type="InterPro" id="IPR042104">
    <property type="entry name" value="PKS_dehydratase_sf"/>
</dbReference>
<dbReference type="GO" id="GO:0071770">
    <property type="term" value="P:DIM/DIP cell wall layer assembly"/>
    <property type="evidence" value="ECO:0007669"/>
    <property type="project" value="TreeGrafter"/>
</dbReference>
<dbReference type="InterPro" id="IPR011251">
    <property type="entry name" value="Luciferase-like_dom"/>
</dbReference>
<dbReference type="GO" id="GO:0016705">
    <property type="term" value="F:oxidoreductase activity, acting on paired donors, with incorporation or reduction of molecular oxygen"/>
    <property type="evidence" value="ECO:0007669"/>
    <property type="project" value="InterPro"/>
</dbReference>
<dbReference type="GO" id="GO:0005737">
    <property type="term" value="C:cytoplasm"/>
    <property type="evidence" value="ECO:0007669"/>
    <property type="project" value="TreeGrafter"/>
</dbReference>
<dbReference type="InterPro" id="IPR009081">
    <property type="entry name" value="PP-bd_ACP"/>
</dbReference>
<dbReference type="SUPFAM" id="SSF51735">
    <property type="entry name" value="NAD(P)-binding Rossmann-fold domains"/>
    <property type="match status" value="2"/>
</dbReference>
<keyword evidence="1" id="KW-0596">Phosphopantetheine</keyword>
<sequence>MASPTTSRGGQNIDFGLIFFSSSETPFHSDKYRLVIESTKFADQHAFSSVWIPERHFTKDGWLYPNPAILQAALARETHQIQLRAGSVVLPLHNPIRVAEEWAMVDNLSGGRVGIAFASGWHPNDFSLAPENYQQRHEVMYRGIETVKQLWRGEKIQVKSGDGNLTEIQTYPPPIQRELPYWVTAAGNPNTFAKAGEIGANLLTHMYNQSVSELAEKISIYRSARAEHGYDPATGLVSVMLHTFIGKDEATVREQIQGPFSEYLKSASYLVNAIAYSRGQQVDLKTLSEQDLHDYLLFVTDRLITTRRVLFGTPEQCVDLIVQLKEAGVSEIACQMDFGVPVDLVLDSMPYLNQLKDLANTRLQARTPVTLERVSAVTELHQTNGHTPEKGPATLATATTTEVAPTDLSLGAIRQRCRQQLDTTDFYQQLQQHGIQLEEGFQGIGRLWKRDGEALGQINLSAELVQEAGDYVIHPTLLDAALQVLIATLPQELLTSATDLYLPTGIRSFQAYRPLGTSVWSHAQLTTEATQSIDVIEGTVRILDDQGNLLAEASGLQLQHTVLAPSESAPSARPTTEPTALQDWLYELRWEPNALQPAKTTTLTGRWLVFTDKSSVGQKLITQLEQQGASCIRVVAGSRYRVLSPGHYQIDPSQSDDTRRVVQEALQDQALTGVIHLWSLDTTPAAATSVASLEEDQQISTGHALQLIQSLVEYGGTQPPQLWFVTRGAQAVNAEQEAQLEISQAPLWGLGKTCAMEHPELWGGLIDLDPEETGRTSATQLFNALLKHSVEDQIAFRGGQGYVARMLHSQSTAAKSLTLYKEGSYLITGGLWGLGLEVARHFAERGAGHLILLGRSTLPAREKWDGLPAGSRQAYQVAGIRELERLGAHVHYAAVDVTDETQLTNFLTTYSQQGHPSLKGVIHAASVWQDAQGKSLVRPLIQLTPEDLTAVFRPKVIGSWLLYSLLKHQTLDFFVSFSSGASLFGSAAQGNYAAAGEFLDILAHYQRAHGQPALSIDWGAISEIGFGATSEGLRVHEYWESRGIQRITPQQVLAALELLIPQQVARIGVLKLDWQLLAQYYPQITSLPLVRQLIEKAPDTASNNGSTTTSSSILDTIRTTHGEQWQAILEDYLSTQVANVLRLPVERLDREQPLTTLGLDSLMAIELKNRLEGELAIRIPIVTFLQGPSIVQFAYQVRQQLAETIVVPPAAINATVPVPAERYTEAVVPAHEAAHLLAQLDQLSDQDVDALLAQMMPEEHKQEPNGHAEERPNLNAQDAAALLAQIDQLSDEQVDALLNEIAQKEDLNR</sequence>
<evidence type="ECO:0000313" key="7">
    <source>
        <dbReference type="Proteomes" id="UP000287188"/>
    </source>
</evidence>
<keyword evidence="7" id="KW-1185">Reference proteome</keyword>
<dbReference type="Proteomes" id="UP000287188">
    <property type="component" value="Unassembled WGS sequence"/>
</dbReference>
<dbReference type="Pfam" id="PF14765">
    <property type="entry name" value="PS-DH"/>
    <property type="match status" value="1"/>
</dbReference>
<dbReference type="InterPro" id="IPR049490">
    <property type="entry name" value="C883_1060-like_KR_N"/>
</dbReference>
<dbReference type="GO" id="GO:0005886">
    <property type="term" value="C:plasma membrane"/>
    <property type="evidence" value="ECO:0007669"/>
    <property type="project" value="TreeGrafter"/>
</dbReference>
<dbReference type="PROSITE" id="PS52019">
    <property type="entry name" value="PKS_MFAS_DH"/>
    <property type="match status" value="1"/>
</dbReference>
<dbReference type="InterPro" id="IPR036736">
    <property type="entry name" value="ACP-like_sf"/>
</dbReference>
<dbReference type="NCBIfam" id="TIGR04020">
    <property type="entry name" value="seco_metab_LLM"/>
    <property type="match status" value="1"/>
</dbReference>
<dbReference type="InterPro" id="IPR024011">
    <property type="entry name" value="Biosynth_lucif-like_mOase_dom"/>
</dbReference>
<dbReference type="SUPFAM" id="SSF51679">
    <property type="entry name" value="Bacterial luciferase-like"/>
    <property type="match status" value="1"/>
</dbReference>
<dbReference type="OrthoDB" id="139272at2"/>
<feature type="region of interest" description="N-terminal hotdog fold" evidence="3">
    <location>
        <begin position="242"/>
        <end position="400"/>
    </location>
</feature>
<dbReference type="InterPro" id="IPR050091">
    <property type="entry name" value="PKS_NRPS_Biosynth_Enz"/>
</dbReference>
<dbReference type="CDD" id="cd08955">
    <property type="entry name" value="KR_2_FAS_SDR_x"/>
    <property type="match status" value="1"/>
</dbReference>
<dbReference type="InterPro" id="IPR057326">
    <property type="entry name" value="KR_dom"/>
</dbReference>
<dbReference type="InterPro" id="IPR013968">
    <property type="entry name" value="PKS_KR"/>
</dbReference>
<organism evidence="6 7">
    <name type="scientific">Dictyobacter kobayashii</name>
    <dbReference type="NCBI Taxonomy" id="2014872"/>
    <lineage>
        <taxon>Bacteria</taxon>
        <taxon>Bacillati</taxon>
        <taxon>Chloroflexota</taxon>
        <taxon>Ktedonobacteria</taxon>
        <taxon>Ktedonobacterales</taxon>
        <taxon>Dictyobacteraceae</taxon>
        <taxon>Dictyobacter</taxon>
    </lineage>
</organism>
<comment type="caution">
    <text evidence="3">Lacks conserved residue(s) required for the propagation of feature annotation.</text>
</comment>
<evidence type="ECO:0000256" key="3">
    <source>
        <dbReference type="PROSITE-ProRule" id="PRU01363"/>
    </source>
</evidence>
<accession>A0A402ALV9</accession>
<dbReference type="InterPro" id="IPR020806">
    <property type="entry name" value="PKS_PP-bd"/>
</dbReference>